<comment type="similarity">
    <text evidence="1">Belongs to the cystatin family. Phytocystatin subfamily.</text>
</comment>
<dbReference type="OrthoDB" id="752087at2759"/>
<organism evidence="5 6">
    <name type="scientific">Elaeis guineensis var. tenera</name>
    <name type="common">Oil palm</name>
    <dbReference type="NCBI Taxonomy" id="51953"/>
    <lineage>
        <taxon>Eukaryota</taxon>
        <taxon>Viridiplantae</taxon>
        <taxon>Streptophyta</taxon>
        <taxon>Embryophyta</taxon>
        <taxon>Tracheophyta</taxon>
        <taxon>Spermatophyta</taxon>
        <taxon>Magnoliopsida</taxon>
        <taxon>Liliopsida</taxon>
        <taxon>Arecaceae</taxon>
        <taxon>Arecoideae</taxon>
        <taxon>Cocoseae</taxon>
        <taxon>Elaeidinae</taxon>
        <taxon>Elaeis</taxon>
    </lineage>
</organism>
<dbReference type="GO" id="GO:0004869">
    <property type="term" value="F:cysteine-type endopeptidase inhibitor activity"/>
    <property type="evidence" value="ECO:0007669"/>
    <property type="project" value="UniProtKB-KW"/>
</dbReference>
<dbReference type="AlphaFoldDB" id="A0A8N4F733"/>
<dbReference type="Pfam" id="PF16845">
    <property type="entry name" value="SQAPI"/>
    <property type="match status" value="1"/>
</dbReference>
<keyword evidence="5" id="KW-1185">Reference proteome</keyword>
<feature type="domain" description="Cystatin" evidence="4">
    <location>
        <begin position="108"/>
        <end position="197"/>
    </location>
</feature>
<dbReference type="InterPro" id="IPR046350">
    <property type="entry name" value="Cystatin_sf"/>
</dbReference>
<accession>A0A8N4F733</accession>
<dbReference type="Gene3D" id="3.10.450.10">
    <property type="match status" value="1"/>
</dbReference>
<evidence type="ECO:0000259" key="4">
    <source>
        <dbReference type="SMART" id="SM00043"/>
    </source>
</evidence>
<evidence type="ECO:0000313" key="6">
    <source>
        <dbReference type="RefSeq" id="XP_029121651.1"/>
    </source>
</evidence>
<dbReference type="InterPro" id="IPR000010">
    <property type="entry name" value="Cystatin_dom"/>
</dbReference>
<dbReference type="RefSeq" id="XP_029121651.1">
    <property type="nucleotide sequence ID" value="XM_029265818.1"/>
</dbReference>
<dbReference type="Proteomes" id="UP000504607">
    <property type="component" value="Chromosome 7"/>
</dbReference>
<dbReference type="PANTHER" id="PTHR47364:SF2">
    <property type="entry name" value="CYSTEINE PROTEINASE INHIBITOR 5"/>
    <property type="match status" value="1"/>
</dbReference>
<dbReference type="SMART" id="SM00043">
    <property type="entry name" value="CY"/>
    <property type="match status" value="1"/>
</dbReference>
<evidence type="ECO:0000256" key="1">
    <source>
        <dbReference type="ARBA" id="ARBA00007233"/>
    </source>
</evidence>
<proteinExistence type="inferred from homology"/>
<reference evidence="6" key="1">
    <citation type="submission" date="2025-08" db="UniProtKB">
        <authorList>
            <consortium name="RefSeq"/>
        </authorList>
    </citation>
    <scope>IDENTIFICATION</scope>
</reference>
<gene>
    <name evidence="6" type="primary">LOC105048187</name>
</gene>
<evidence type="ECO:0000256" key="2">
    <source>
        <dbReference type="ARBA" id="ARBA00022690"/>
    </source>
</evidence>
<dbReference type="PANTHER" id="PTHR47364">
    <property type="entry name" value="CYSTEINE PROTEINASE INHIBITOR 5"/>
    <property type="match status" value="1"/>
</dbReference>
<dbReference type="CDD" id="cd00042">
    <property type="entry name" value="CY"/>
    <property type="match status" value="1"/>
</dbReference>
<keyword evidence="2" id="KW-0646">Protease inhibitor</keyword>
<protein>
    <submittedName>
        <fullName evidence="6">Cysteine proteinase inhibitor 1</fullName>
    </submittedName>
</protein>
<keyword evidence="3" id="KW-0789">Thiol protease inhibitor</keyword>
<evidence type="ECO:0000313" key="5">
    <source>
        <dbReference type="Proteomes" id="UP000504607"/>
    </source>
</evidence>
<sequence>MLTVNDAFRVSSCPHKFSSIHGALRVGNTKPKRSSPGFTAIKASISPPIHRNKIPHPPILILHHFLFSSQPWTKKKISSIIFAMRSLPLLLLPLLLTAIHSPPRALAVLPGGWQPIKDIKDPHVQEIAEFAVSEHNRLANTSLALSKVVKGETQVVEGINYRLVLEAKDGETKADYVAVVWEKVWENFRKLTSFTAVHH</sequence>
<evidence type="ECO:0000256" key="3">
    <source>
        <dbReference type="ARBA" id="ARBA00022704"/>
    </source>
</evidence>
<name>A0A8N4F733_ELAGV</name>
<dbReference type="SUPFAM" id="SSF54403">
    <property type="entry name" value="Cystatin/monellin"/>
    <property type="match status" value="1"/>
</dbReference>